<evidence type="ECO:0000313" key="11">
    <source>
        <dbReference type="EMBL" id="KAF8420936.1"/>
    </source>
</evidence>
<dbReference type="InterPro" id="IPR011527">
    <property type="entry name" value="ABC1_TM_dom"/>
</dbReference>
<protein>
    <recommendedName>
        <fullName evidence="10">ABC transmembrane type-1 domain-containing protein</fullName>
    </recommendedName>
</protein>
<evidence type="ECO:0000259" key="10">
    <source>
        <dbReference type="PROSITE" id="PS50929"/>
    </source>
</evidence>
<evidence type="ECO:0000256" key="3">
    <source>
        <dbReference type="ARBA" id="ARBA00022448"/>
    </source>
</evidence>
<evidence type="ECO:0000256" key="5">
    <source>
        <dbReference type="ARBA" id="ARBA00022741"/>
    </source>
</evidence>
<dbReference type="GO" id="GO:0016020">
    <property type="term" value="C:membrane"/>
    <property type="evidence" value="ECO:0007669"/>
    <property type="project" value="UniProtKB-SubCell"/>
</dbReference>
<gene>
    <name evidence="11" type="ORF">L210DRAFT_3510337</name>
</gene>
<feature type="domain" description="ABC transmembrane type-1" evidence="10">
    <location>
        <begin position="150"/>
        <end position="314"/>
    </location>
</feature>
<dbReference type="InterPro" id="IPR050173">
    <property type="entry name" value="ABC_transporter_C-like"/>
</dbReference>
<reference evidence="11" key="2">
    <citation type="journal article" date="2020" name="Nat. Commun.">
        <title>Large-scale genome sequencing of mycorrhizal fungi provides insights into the early evolution of symbiotic traits.</title>
        <authorList>
            <person name="Miyauchi S."/>
            <person name="Kiss E."/>
            <person name="Kuo A."/>
            <person name="Drula E."/>
            <person name="Kohler A."/>
            <person name="Sanchez-Garcia M."/>
            <person name="Morin E."/>
            <person name="Andreopoulos B."/>
            <person name="Barry K.W."/>
            <person name="Bonito G."/>
            <person name="Buee M."/>
            <person name="Carver A."/>
            <person name="Chen C."/>
            <person name="Cichocki N."/>
            <person name="Clum A."/>
            <person name="Culley D."/>
            <person name="Crous P.W."/>
            <person name="Fauchery L."/>
            <person name="Girlanda M."/>
            <person name="Hayes R.D."/>
            <person name="Keri Z."/>
            <person name="LaButti K."/>
            <person name="Lipzen A."/>
            <person name="Lombard V."/>
            <person name="Magnuson J."/>
            <person name="Maillard F."/>
            <person name="Murat C."/>
            <person name="Nolan M."/>
            <person name="Ohm R.A."/>
            <person name="Pangilinan J."/>
            <person name="Pereira M.F."/>
            <person name="Perotto S."/>
            <person name="Peter M."/>
            <person name="Pfister S."/>
            <person name="Riley R."/>
            <person name="Sitrit Y."/>
            <person name="Stielow J.B."/>
            <person name="Szollosi G."/>
            <person name="Zifcakova L."/>
            <person name="Stursova M."/>
            <person name="Spatafora J.W."/>
            <person name="Tedersoo L."/>
            <person name="Vaario L.M."/>
            <person name="Yamada A."/>
            <person name="Yan M."/>
            <person name="Wang P."/>
            <person name="Xu J."/>
            <person name="Bruns T."/>
            <person name="Baldrian P."/>
            <person name="Vilgalys R."/>
            <person name="Dunand C."/>
            <person name="Henrissat B."/>
            <person name="Grigoriev I.V."/>
            <person name="Hibbett D."/>
            <person name="Nagy L.G."/>
            <person name="Martin F.M."/>
        </authorList>
    </citation>
    <scope>NUCLEOTIDE SEQUENCE</scope>
    <source>
        <strain evidence="11">BED1</strain>
    </source>
</reference>
<feature type="transmembrane region" description="Helical" evidence="9">
    <location>
        <begin position="286"/>
        <end position="310"/>
    </location>
</feature>
<organism evidence="11 12">
    <name type="scientific">Boletus edulis BED1</name>
    <dbReference type="NCBI Taxonomy" id="1328754"/>
    <lineage>
        <taxon>Eukaryota</taxon>
        <taxon>Fungi</taxon>
        <taxon>Dikarya</taxon>
        <taxon>Basidiomycota</taxon>
        <taxon>Agaricomycotina</taxon>
        <taxon>Agaricomycetes</taxon>
        <taxon>Agaricomycetidae</taxon>
        <taxon>Boletales</taxon>
        <taxon>Boletineae</taxon>
        <taxon>Boletaceae</taxon>
        <taxon>Boletoideae</taxon>
        <taxon>Boletus</taxon>
    </lineage>
</organism>
<evidence type="ECO:0000256" key="9">
    <source>
        <dbReference type="SAM" id="Phobius"/>
    </source>
</evidence>
<evidence type="ECO:0000256" key="8">
    <source>
        <dbReference type="ARBA" id="ARBA00023136"/>
    </source>
</evidence>
<keyword evidence="12" id="KW-1185">Reference proteome</keyword>
<dbReference type="InterPro" id="IPR036640">
    <property type="entry name" value="ABC1_TM_sf"/>
</dbReference>
<keyword evidence="3" id="KW-0813">Transport</keyword>
<evidence type="ECO:0000256" key="4">
    <source>
        <dbReference type="ARBA" id="ARBA00022692"/>
    </source>
</evidence>
<name>A0AAD4BDQ7_BOLED</name>
<proteinExistence type="inferred from homology"/>
<evidence type="ECO:0000256" key="6">
    <source>
        <dbReference type="ARBA" id="ARBA00022840"/>
    </source>
</evidence>
<comment type="subcellular location">
    <subcellularLocation>
        <location evidence="1">Membrane</location>
        <topology evidence="1">Multi-pass membrane protein</topology>
    </subcellularLocation>
</comment>
<keyword evidence="4 9" id="KW-0812">Transmembrane</keyword>
<keyword evidence="5" id="KW-0547">Nucleotide-binding</keyword>
<dbReference type="Gene3D" id="1.20.1560.10">
    <property type="entry name" value="ABC transporter type 1, transmembrane domain"/>
    <property type="match status" value="1"/>
</dbReference>
<evidence type="ECO:0000256" key="1">
    <source>
        <dbReference type="ARBA" id="ARBA00004141"/>
    </source>
</evidence>
<keyword evidence="6" id="KW-0067">ATP-binding</keyword>
<dbReference type="Proteomes" id="UP001194468">
    <property type="component" value="Unassembled WGS sequence"/>
</dbReference>
<dbReference type="GO" id="GO:0140359">
    <property type="term" value="F:ABC-type transporter activity"/>
    <property type="evidence" value="ECO:0007669"/>
    <property type="project" value="InterPro"/>
</dbReference>
<dbReference type="PANTHER" id="PTHR24223:SF456">
    <property type="entry name" value="MULTIDRUG RESISTANCE-ASSOCIATED PROTEIN LETHAL(2)03659"/>
    <property type="match status" value="1"/>
</dbReference>
<dbReference type="Pfam" id="PF00664">
    <property type="entry name" value="ABC_membrane"/>
    <property type="match status" value="1"/>
</dbReference>
<comment type="caution">
    <text evidence="11">The sequence shown here is derived from an EMBL/GenBank/DDBJ whole genome shotgun (WGS) entry which is preliminary data.</text>
</comment>
<dbReference type="GO" id="GO:0005524">
    <property type="term" value="F:ATP binding"/>
    <property type="evidence" value="ECO:0007669"/>
    <property type="project" value="UniProtKB-KW"/>
</dbReference>
<dbReference type="PROSITE" id="PS50929">
    <property type="entry name" value="ABC_TM1F"/>
    <property type="match status" value="1"/>
</dbReference>
<reference evidence="11" key="1">
    <citation type="submission" date="2019-10" db="EMBL/GenBank/DDBJ databases">
        <authorList>
            <consortium name="DOE Joint Genome Institute"/>
            <person name="Kuo A."/>
            <person name="Miyauchi S."/>
            <person name="Kiss E."/>
            <person name="Drula E."/>
            <person name="Kohler A."/>
            <person name="Sanchez-Garcia M."/>
            <person name="Andreopoulos B."/>
            <person name="Barry K.W."/>
            <person name="Bonito G."/>
            <person name="Buee M."/>
            <person name="Carver A."/>
            <person name="Chen C."/>
            <person name="Cichocki N."/>
            <person name="Clum A."/>
            <person name="Culley D."/>
            <person name="Crous P.W."/>
            <person name="Fauchery L."/>
            <person name="Girlanda M."/>
            <person name="Hayes R."/>
            <person name="Keri Z."/>
            <person name="LaButti K."/>
            <person name="Lipzen A."/>
            <person name="Lombard V."/>
            <person name="Magnuson J."/>
            <person name="Maillard F."/>
            <person name="Morin E."/>
            <person name="Murat C."/>
            <person name="Nolan M."/>
            <person name="Ohm R."/>
            <person name="Pangilinan J."/>
            <person name="Pereira M."/>
            <person name="Perotto S."/>
            <person name="Peter M."/>
            <person name="Riley R."/>
            <person name="Sitrit Y."/>
            <person name="Stielow B."/>
            <person name="Szollosi G."/>
            <person name="Zifcakova L."/>
            <person name="Stursova M."/>
            <person name="Spatafora J.W."/>
            <person name="Tedersoo L."/>
            <person name="Vaario L.-M."/>
            <person name="Yamada A."/>
            <person name="Yan M."/>
            <person name="Wang P."/>
            <person name="Xu J."/>
            <person name="Bruns T."/>
            <person name="Baldrian P."/>
            <person name="Vilgalys R."/>
            <person name="Henrissat B."/>
            <person name="Grigoriev I.V."/>
            <person name="Hibbett D."/>
            <person name="Nagy L.G."/>
            <person name="Martin F.M."/>
        </authorList>
    </citation>
    <scope>NUCLEOTIDE SEQUENCE</scope>
    <source>
        <strain evidence="11">BED1</strain>
    </source>
</reference>
<accession>A0AAD4BDQ7</accession>
<dbReference type="PANTHER" id="PTHR24223">
    <property type="entry name" value="ATP-BINDING CASSETTE SUB-FAMILY C"/>
    <property type="match status" value="1"/>
</dbReference>
<comment type="similarity">
    <text evidence="2">Belongs to the ABC transporter superfamily. ABCC family. Conjugate transporter (TC 3.A.1.208) subfamily.</text>
</comment>
<keyword evidence="7 9" id="KW-1133">Transmembrane helix</keyword>
<dbReference type="SUPFAM" id="SSF90123">
    <property type="entry name" value="ABC transporter transmembrane region"/>
    <property type="match status" value="1"/>
</dbReference>
<dbReference type="AlphaFoldDB" id="A0AAD4BDQ7"/>
<evidence type="ECO:0000256" key="7">
    <source>
        <dbReference type="ARBA" id="ARBA00022989"/>
    </source>
</evidence>
<evidence type="ECO:0000256" key="2">
    <source>
        <dbReference type="ARBA" id="ARBA00009726"/>
    </source>
</evidence>
<evidence type="ECO:0000313" key="12">
    <source>
        <dbReference type="Proteomes" id="UP001194468"/>
    </source>
</evidence>
<keyword evidence="8 9" id="KW-0472">Membrane</keyword>
<sequence>MAPDSLSKFFSIKNSNILPPKASTHDADLIPEALASFVSQLWFILLTPLLSLGFSRPLEASGLYKLPDDHSSTRVANAILTSFERRRKEAAIYIKRLVNGQVGPGVKSLWWSIRGVRAEQENVWRENRGKRKGSLVLALNDSVKWHFWSAGILEIIGDTAQVTSPLVVKEIVSFAADSYAGHITGIPTPPIGTGVVLSVALFVLQLIASWSNQHFINRSTACGVLLRGGLITAIYSRALSLSSRARVQKTNGRLVNNTSTDVSRIDFCLGYFHVSWTAPIQPTFCLVLLLINLGPSALAGFALLVSLLLYQSIQ</sequence>
<dbReference type="EMBL" id="WHUW01000149">
    <property type="protein sequence ID" value="KAF8420936.1"/>
    <property type="molecule type" value="Genomic_DNA"/>
</dbReference>